<feature type="transmembrane region" description="Helical" evidence="2">
    <location>
        <begin position="281"/>
        <end position="301"/>
    </location>
</feature>
<dbReference type="OrthoDB" id="2986766at2"/>
<keyword evidence="3" id="KW-0645">Protease</keyword>
<feature type="region of interest" description="Disordered" evidence="1">
    <location>
        <begin position="522"/>
        <end position="563"/>
    </location>
</feature>
<dbReference type="GO" id="GO:0008237">
    <property type="term" value="F:metallopeptidase activity"/>
    <property type="evidence" value="ECO:0007669"/>
    <property type="project" value="UniProtKB-KW"/>
</dbReference>
<feature type="transmembrane region" description="Helical" evidence="2">
    <location>
        <begin position="58"/>
        <end position="76"/>
    </location>
</feature>
<evidence type="ECO:0000313" key="4">
    <source>
        <dbReference type="Proteomes" id="UP000282311"/>
    </source>
</evidence>
<evidence type="ECO:0000313" key="3">
    <source>
        <dbReference type="EMBL" id="RKN84032.1"/>
    </source>
</evidence>
<dbReference type="EMBL" id="RBAH01000010">
    <property type="protein sequence ID" value="RKN84032.1"/>
    <property type="molecule type" value="Genomic_DNA"/>
</dbReference>
<keyword evidence="3" id="KW-0378">Hydrolase</keyword>
<feature type="transmembrane region" description="Helical" evidence="2">
    <location>
        <begin position="88"/>
        <end position="108"/>
    </location>
</feature>
<feature type="transmembrane region" description="Helical" evidence="2">
    <location>
        <begin position="214"/>
        <end position="234"/>
    </location>
</feature>
<feature type="transmembrane region" description="Helical" evidence="2">
    <location>
        <begin position="377"/>
        <end position="398"/>
    </location>
</feature>
<keyword evidence="2" id="KW-0812">Transmembrane</keyword>
<reference evidence="3 4" key="1">
    <citation type="journal article" date="2007" name="Int. J. Syst. Evol. Microbiol.">
        <title>Paenibacillus ginsengarvi sp. nov., isolated from soil from ginseng cultivation.</title>
        <authorList>
            <person name="Yoon M.H."/>
            <person name="Ten L.N."/>
            <person name="Im W.T."/>
        </authorList>
    </citation>
    <scope>NUCLEOTIDE SEQUENCE [LARGE SCALE GENOMIC DNA]</scope>
    <source>
        <strain evidence="3 4">KCTC 13059</strain>
    </source>
</reference>
<accession>A0A3B0CEX0</accession>
<keyword evidence="2" id="KW-0472">Membrane</keyword>
<dbReference type="Pfam" id="PF13367">
    <property type="entry name" value="PrsW-protease"/>
    <property type="match status" value="1"/>
</dbReference>
<feature type="transmembrane region" description="Helical" evidence="2">
    <location>
        <begin position="430"/>
        <end position="456"/>
    </location>
</feature>
<dbReference type="InterPro" id="IPR026898">
    <property type="entry name" value="PrsW"/>
</dbReference>
<feature type="transmembrane region" description="Helical" evidence="2">
    <location>
        <begin position="241"/>
        <end position="261"/>
    </location>
</feature>
<keyword evidence="3" id="KW-0482">Metalloprotease</keyword>
<dbReference type="RefSeq" id="WP_120748195.1">
    <property type="nucleotide sequence ID" value="NZ_RBAH01000010.1"/>
</dbReference>
<evidence type="ECO:0000256" key="1">
    <source>
        <dbReference type="SAM" id="MobiDB-lite"/>
    </source>
</evidence>
<keyword evidence="2" id="KW-1133">Transmembrane helix</keyword>
<feature type="compositionally biased region" description="Basic and acidic residues" evidence="1">
    <location>
        <begin position="540"/>
        <end position="551"/>
    </location>
</feature>
<dbReference type="GO" id="GO:0006508">
    <property type="term" value="P:proteolysis"/>
    <property type="evidence" value="ECO:0007669"/>
    <property type="project" value="UniProtKB-KW"/>
</dbReference>
<dbReference type="Proteomes" id="UP000282311">
    <property type="component" value="Unassembled WGS sequence"/>
</dbReference>
<evidence type="ECO:0000256" key="2">
    <source>
        <dbReference type="SAM" id="Phobius"/>
    </source>
</evidence>
<gene>
    <name evidence="3" type="ORF">D7M11_15780</name>
</gene>
<protein>
    <submittedName>
        <fullName evidence="3">PrsW family intramembrane metalloprotease</fullName>
    </submittedName>
</protein>
<proteinExistence type="predicted"/>
<comment type="caution">
    <text evidence="3">The sequence shown here is derived from an EMBL/GenBank/DDBJ whole genome shotgun (WGS) entry which is preliminary data.</text>
</comment>
<dbReference type="AlphaFoldDB" id="A0A3B0CEX0"/>
<organism evidence="3 4">
    <name type="scientific">Paenibacillus ginsengarvi</name>
    <dbReference type="NCBI Taxonomy" id="400777"/>
    <lineage>
        <taxon>Bacteria</taxon>
        <taxon>Bacillati</taxon>
        <taxon>Bacillota</taxon>
        <taxon>Bacilli</taxon>
        <taxon>Bacillales</taxon>
        <taxon>Paenibacillaceae</taxon>
        <taxon>Paenibacillus</taxon>
    </lineage>
</organism>
<name>A0A3B0CEX0_9BACL</name>
<sequence>MIWHLRSAIRDGTESLYLSVRSLLEKYRWIGYLYAVFAWLSFLMLLYSLFAIQESRTMLLQYAWSTYVLLQFWVLCRSKTITWRAYSLFVLAGIVGVVPFTAFTVNSFHTVFGGTPDSTWSVAVLTPILEELWKLLPLGAFLLFSRRGSALSLSDYALIGAASGAGFQLMEEMTRRWITSSSMYGQTLLGGKVIHWDIWSLFTGQFEESYNPTLLMVGHPVHTALIALGCGFAMRLRKVRYAAWAVPLVLLLWAILNHMAWNGQGRLPDWVFTIHGWTGSGYWTKPFFLLLLVIALVYDYWGLNRVRGKLPAIPKEGFLNPLSEWWRITDALLTDRGRFVYWMDFYRERRKLGFLFLYGNEEAKSREEEVHSRVNEILRAVTGAALLLLLLVAGAALLPAASPPVEGSCFSCMFDSLQNWWDRLAWYEQLGLVLGALALAMLFVGFWPALGIAMTLASIAGSGHEIAAYIRDPRKLLTPANALSVAVGVVLSRIPFGRAVGWMARKAGAYAGRLFQRLFRRMPKPDVPRPHGSQPKPPHTRGEGPEPEPNKPNDGNGPVPPKKSYQEVEIVDKAGKPVGEFDEIDLERKIFYEDKTAKGLDRVNPRTGRPTQTPQQFTDKQLYEKTRNRIENLKEAAATRATANGSKEVPSLDEIRSIREFTFRLDGDTPELRAAAENSLNRLRQEYPDYTFNILFGGKP</sequence>
<feature type="transmembrane region" description="Helical" evidence="2">
    <location>
        <begin position="29"/>
        <end position="52"/>
    </location>
</feature>
<keyword evidence="4" id="KW-1185">Reference proteome</keyword>